<dbReference type="Proteomes" id="UP000288805">
    <property type="component" value="Unassembled WGS sequence"/>
</dbReference>
<comment type="caution">
    <text evidence="2">The sequence shown here is derived from an EMBL/GenBank/DDBJ whole genome shotgun (WGS) entry which is preliminary data.</text>
</comment>
<feature type="transmembrane region" description="Helical" evidence="1">
    <location>
        <begin position="35"/>
        <end position="56"/>
    </location>
</feature>
<keyword evidence="1" id="KW-0812">Transmembrane</keyword>
<dbReference type="EMBL" id="QGNW01001238">
    <property type="protein sequence ID" value="RVW48890.1"/>
    <property type="molecule type" value="Genomic_DNA"/>
</dbReference>
<name>A0A438EMG3_VITVI</name>
<evidence type="ECO:0000313" key="2">
    <source>
        <dbReference type="EMBL" id="RVW48890.1"/>
    </source>
</evidence>
<keyword evidence="1" id="KW-0472">Membrane</keyword>
<feature type="transmembrane region" description="Helical" evidence="1">
    <location>
        <begin position="76"/>
        <end position="94"/>
    </location>
</feature>
<dbReference type="AlphaFoldDB" id="A0A438EMG3"/>
<keyword evidence="1" id="KW-1133">Transmembrane helix</keyword>
<reference evidence="2 3" key="1">
    <citation type="journal article" date="2018" name="PLoS Genet.">
        <title>Population sequencing reveals clonal diversity and ancestral inbreeding in the grapevine cultivar Chardonnay.</title>
        <authorList>
            <person name="Roach M.J."/>
            <person name="Johnson D.L."/>
            <person name="Bohlmann J."/>
            <person name="van Vuuren H.J."/>
            <person name="Jones S.J."/>
            <person name="Pretorius I.S."/>
            <person name="Schmidt S.A."/>
            <person name="Borneman A.R."/>
        </authorList>
    </citation>
    <scope>NUCLEOTIDE SEQUENCE [LARGE SCALE GENOMIC DNA]</scope>
    <source>
        <strain evidence="3">cv. Chardonnay</strain>
        <tissue evidence="2">Leaf</tissue>
    </source>
</reference>
<organism evidence="2 3">
    <name type="scientific">Vitis vinifera</name>
    <name type="common">Grape</name>
    <dbReference type="NCBI Taxonomy" id="29760"/>
    <lineage>
        <taxon>Eukaryota</taxon>
        <taxon>Viridiplantae</taxon>
        <taxon>Streptophyta</taxon>
        <taxon>Embryophyta</taxon>
        <taxon>Tracheophyta</taxon>
        <taxon>Spermatophyta</taxon>
        <taxon>Magnoliopsida</taxon>
        <taxon>eudicotyledons</taxon>
        <taxon>Gunneridae</taxon>
        <taxon>Pentapetalae</taxon>
        <taxon>rosids</taxon>
        <taxon>Vitales</taxon>
        <taxon>Vitaceae</taxon>
        <taxon>Viteae</taxon>
        <taxon>Vitis</taxon>
    </lineage>
</organism>
<evidence type="ECO:0000313" key="3">
    <source>
        <dbReference type="Proteomes" id="UP000288805"/>
    </source>
</evidence>
<protein>
    <submittedName>
        <fullName evidence="2">Uncharacterized protein</fullName>
    </submittedName>
</protein>
<sequence>MRVRGPKQTICIGEACEYFYNYQKYIKCPLGSFPAVGALELTLTLSVIFGLTSFFYSYGAPSLRLYRTLCGWHIRLALELIFAILMNGICPGLIQNCGICPVDAHDHKERQ</sequence>
<gene>
    <name evidence="2" type="ORF">CK203_091201</name>
</gene>
<evidence type="ECO:0000256" key="1">
    <source>
        <dbReference type="SAM" id="Phobius"/>
    </source>
</evidence>
<proteinExistence type="predicted"/>
<accession>A0A438EMG3</accession>